<dbReference type="EnsemblPlants" id="QL03p018747:mrna">
    <property type="protein sequence ID" value="QL03p018747:mrna"/>
    <property type="gene ID" value="QL03p018747"/>
</dbReference>
<evidence type="ECO:0000313" key="5">
    <source>
        <dbReference type="Proteomes" id="UP000594261"/>
    </source>
</evidence>
<keyword evidence="5" id="KW-1185">Reference proteome</keyword>
<name>A0A7N2L6S5_QUELO</name>
<dbReference type="GO" id="GO:0000027">
    <property type="term" value="P:ribosomal large subunit assembly"/>
    <property type="evidence" value="ECO:0007669"/>
    <property type="project" value="TreeGrafter"/>
</dbReference>
<feature type="region of interest" description="Disordered" evidence="3">
    <location>
        <begin position="316"/>
        <end position="340"/>
    </location>
</feature>
<feature type="compositionally biased region" description="Acidic residues" evidence="3">
    <location>
        <begin position="809"/>
        <end position="820"/>
    </location>
</feature>
<dbReference type="InParanoid" id="A0A7N2L6S5"/>
<feature type="compositionally biased region" description="Basic and acidic residues" evidence="3">
    <location>
        <begin position="586"/>
        <end position="603"/>
    </location>
</feature>
<feature type="compositionally biased region" description="Acidic residues" evidence="3">
    <location>
        <begin position="391"/>
        <end position="406"/>
    </location>
</feature>
<evidence type="ECO:0000256" key="1">
    <source>
        <dbReference type="ARBA" id="ARBA00022741"/>
    </source>
</evidence>
<feature type="compositionally biased region" description="Basic and acidic residues" evidence="3">
    <location>
        <begin position="438"/>
        <end position="462"/>
    </location>
</feature>
<feature type="compositionally biased region" description="Acidic residues" evidence="3">
    <location>
        <begin position="530"/>
        <end position="540"/>
    </location>
</feature>
<feature type="region of interest" description="Disordered" evidence="3">
    <location>
        <begin position="800"/>
        <end position="825"/>
    </location>
</feature>
<dbReference type="GO" id="GO:0000055">
    <property type="term" value="P:ribosomal large subunit export from nucleus"/>
    <property type="evidence" value="ECO:0007669"/>
    <property type="project" value="TreeGrafter"/>
</dbReference>
<dbReference type="Proteomes" id="UP000594261">
    <property type="component" value="Chromosome 3"/>
</dbReference>
<feature type="compositionally biased region" description="Basic and acidic residues" evidence="3">
    <location>
        <begin position="754"/>
        <end position="768"/>
    </location>
</feature>
<evidence type="ECO:0000313" key="4">
    <source>
        <dbReference type="EnsemblPlants" id="QL03p018747:mrna"/>
    </source>
</evidence>
<keyword evidence="2" id="KW-0067">ATP-binding</keyword>
<reference evidence="4 5" key="1">
    <citation type="journal article" date="2016" name="G3 (Bethesda)">
        <title>First Draft Assembly and Annotation of the Genome of a California Endemic Oak Quercus lobata Nee (Fagaceae).</title>
        <authorList>
            <person name="Sork V.L."/>
            <person name="Fitz-Gibbon S.T."/>
            <person name="Puiu D."/>
            <person name="Crepeau M."/>
            <person name="Gugger P.F."/>
            <person name="Sherman R."/>
            <person name="Stevens K."/>
            <person name="Langley C.H."/>
            <person name="Pellegrini M."/>
            <person name="Salzberg S.L."/>
        </authorList>
    </citation>
    <scope>NUCLEOTIDE SEQUENCE [LARGE SCALE GENOMIC DNA]</scope>
    <source>
        <strain evidence="4 5">cv. SW786</strain>
    </source>
</reference>
<feature type="region of interest" description="Disordered" evidence="3">
    <location>
        <begin position="353"/>
        <end position="686"/>
    </location>
</feature>
<sequence>MKYYWKYSQLAEKIASLKLEIQVRQECGYLAGHFSTREDDNRRTLALENLEVELRRVQRKIVFRSDPGKFMKLKHDCKEFFEKCDGLLKCITPLEVMVSNIEAMGLPQIVDQVCNWQEYAEYVDVVQPVQVAVYEMKLGSSLVLASVFQKDLLSMVELDDMDLIMGTIYSFMRFPRGFPSKLISVNLGSTQPQLLSYDIDIPTIFSAADMTLLEKLVTFSNGVAVDKVSVMQLKASLYQNVLVRVAHHVANAQLMDKDSFKHLHVSLNIILNFGDALLQDLLAMYRTVSMVTHVLASVFASLFSKGFGISAEDQVDDGTLDRSEDANGTGMGEGAGMNDVSDQITDEDQLIGALDKPGDEQDASNEVSNKNEKGIEMEQDFAADAQSVSEDSAEDNNDDDSEDEQLESAMGETGANSEAVDEKLWDKDEDEPPSNSNEKYESGSSVRDRDTSSRELRAKEDSAATTDEPGELNADEPGELNSDELDKQDDEIGSEDNLADRENIEDMKLDKEEAFADPTGLNPDESNQCSDEDMDTDEKEVADSVEGADPVENEESDEKGNHEEENTNATDETMGEAEAEQVGGSPERDDPGRNHEENVEKNLTKPSDSQAPDSRNIAPQSNWSSGNDAQNDFAPLKGLPSTNTTEMDIEVADSSNSGRFTDDQPKSQFPQHEPSSTQKTQTNPYRNVGDALEEWKERVKVSVDLQADNTESQGEIEDANEDEYGFVSEFEKGTAQALGPATSEQVDRNVNGNKPDEDGLTGHRYDLADMEIEKQNSEAPPLKSSASIQRSKIEEHMQLTDLEKSPNEGSEEVQSLDDDNPGSLSESLVSVKKSYLSEGIHQFSKLSVDDELGKAQDPEEVSNDVNNNATALWRRYELQTTRLSQELAEQLRLALEPTLASKLQGDYKTGKRINMKKVIPYIASHYRKDKIWLRRTRPNKRDYQVVIAVDDSRSLSESCCGDVAIEALSFTGEAGIKMISSLTFKQENTIADEPVVDLLTYLNNMLDVAVAKAQLPSGQNPLQQLVLIIADGRFHEKENLKRCVRDALSRKRMVAFLLLDSPQESIMDLMEASFEGGSIKFSKYIDSFPFPYYIVLRNIEALPRTLSDLLRQWFELMQYWRE</sequence>
<keyword evidence="1" id="KW-0547">Nucleotide-binding</keyword>
<evidence type="ECO:0008006" key="6">
    <source>
        <dbReference type="Google" id="ProtNLM"/>
    </source>
</evidence>
<proteinExistence type="predicted"/>
<dbReference type="AlphaFoldDB" id="A0A7N2L6S5"/>
<evidence type="ECO:0000256" key="3">
    <source>
        <dbReference type="SAM" id="MobiDB-lite"/>
    </source>
</evidence>
<protein>
    <recommendedName>
        <fullName evidence="6">Midasin</fullName>
    </recommendedName>
</protein>
<feature type="compositionally biased region" description="Polar residues" evidence="3">
    <location>
        <begin position="604"/>
        <end position="630"/>
    </location>
</feature>
<dbReference type="GO" id="GO:0005634">
    <property type="term" value="C:nucleus"/>
    <property type="evidence" value="ECO:0007669"/>
    <property type="project" value="TreeGrafter"/>
</dbReference>
<reference evidence="4" key="2">
    <citation type="submission" date="2021-01" db="UniProtKB">
        <authorList>
            <consortium name="EnsemblPlants"/>
        </authorList>
    </citation>
    <scope>IDENTIFICATION</scope>
</reference>
<dbReference type="PANTHER" id="PTHR48103:SF2">
    <property type="entry name" value="MIDASIN"/>
    <property type="match status" value="1"/>
</dbReference>
<dbReference type="PANTHER" id="PTHR48103">
    <property type="entry name" value="MIDASIN-RELATED"/>
    <property type="match status" value="1"/>
</dbReference>
<feature type="compositionally biased region" description="Acidic residues" evidence="3">
    <location>
        <begin position="468"/>
        <end position="494"/>
    </location>
</feature>
<dbReference type="EMBL" id="LRBV02000003">
    <property type="status" value="NOT_ANNOTATED_CDS"/>
    <property type="molecule type" value="Genomic_DNA"/>
</dbReference>
<feature type="compositionally biased region" description="Basic and acidic residues" evidence="3">
    <location>
        <begin position="498"/>
        <end position="514"/>
    </location>
</feature>
<dbReference type="GO" id="GO:0030687">
    <property type="term" value="C:preribosome, large subunit precursor"/>
    <property type="evidence" value="ECO:0007669"/>
    <property type="project" value="TreeGrafter"/>
</dbReference>
<feature type="compositionally biased region" description="Polar residues" evidence="3">
    <location>
        <begin position="742"/>
        <end position="752"/>
    </location>
</feature>
<accession>A0A7N2L6S5</accession>
<organism evidence="4 5">
    <name type="scientific">Quercus lobata</name>
    <name type="common">Valley oak</name>
    <dbReference type="NCBI Taxonomy" id="97700"/>
    <lineage>
        <taxon>Eukaryota</taxon>
        <taxon>Viridiplantae</taxon>
        <taxon>Streptophyta</taxon>
        <taxon>Embryophyta</taxon>
        <taxon>Tracheophyta</taxon>
        <taxon>Spermatophyta</taxon>
        <taxon>Magnoliopsida</taxon>
        <taxon>eudicotyledons</taxon>
        <taxon>Gunneridae</taxon>
        <taxon>Pentapetalae</taxon>
        <taxon>rosids</taxon>
        <taxon>fabids</taxon>
        <taxon>Fagales</taxon>
        <taxon>Fagaceae</taxon>
        <taxon>Quercus</taxon>
    </lineage>
</organism>
<feature type="region of interest" description="Disordered" evidence="3">
    <location>
        <begin position="734"/>
        <end position="768"/>
    </location>
</feature>
<dbReference type="OMA" id="HITRTIM"/>
<feature type="compositionally biased region" description="Polar residues" evidence="3">
    <location>
        <begin position="666"/>
        <end position="685"/>
    </location>
</feature>
<dbReference type="GO" id="GO:0005524">
    <property type="term" value="F:ATP binding"/>
    <property type="evidence" value="ECO:0007669"/>
    <property type="project" value="UniProtKB-KW"/>
</dbReference>
<dbReference type="Gramene" id="QL03p018747:mrna">
    <property type="protein sequence ID" value="QL03p018747:mrna"/>
    <property type="gene ID" value="QL03p018747"/>
</dbReference>
<evidence type="ECO:0000256" key="2">
    <source>
        <dbReference type="ARBA" id="ARBA00022840"/>
    </source>
</evidence>